<sequence>MKLTVVGFWGGYPEAGEATSGYLLEYEGFKLLIDCGSGVLSQLQTYIGIDELDAVLVSHYHHDHIADIGVLQYARLIQFFNGEKLPTLPIYGHELDQQGFASLTHAPYTAGMAYNPKEELQIGPFTITFLPTKHPVPCFAMRITAGTSTIVYTADTSYLPELVPFTKGADLFICECNMYAHQNGTNAGHLNSTEAGQIAQEAKVGQLLLTHLPHAGNIADLVKEARIVYDGPIELARSGYIWNA</sequence>
<gene>
    <name evidence="3" type="ORF">P6P90_08005</name>
</gene>
<feature type="domain" description="Metallo-beta-lactamase" evidence="2">
    <location>
        <begin position="18"/>
        <end position="211"/>
    </location>
</feature>
<dbReference type="EMBL" id="JARULN010000005">
    <property type="protein sequence ID" value="MDG5753915.1"/>
    <property type="molecule type" value="Genomic_DNA"/>
</dbReference>
<organism evidence="3 4">
    <name type="scientific">Ectobacillus antri</name>
    <dbReference type="NCBI Taxonomy" id="2486280"/>
    <lineage>
        <taxon>Bacteria</taxon>
        <taxon>Bacillati</taxon>
        <taxon>Bacillota</taxon>
        <taxon>Bacilli</taxon>
        <taxon>Bacillales</taxon>
        <taxon>Bacillaceae</taxon>
        <taxon>Ectobacillus</taxon>
    </lineage>
</organism>
<dbReference type="SMART" id="SM00849">
    <property type="entry name" value="Lactamase_B"/>
    <property type="match status" value="1"/>
</dbReference>
<dbReference type="CDD" id="cd07716">
    <property type="entry name" value="RNaseZ_short-form-like_MBL-fold"/>
    <property type="match status" value="1"/>
</dbReference>
<dbReference type="RefSeq" id="WP_124565226.1">
    <property type="nucleotide sequence ID" value="NZ_JARRRY010000003.1"/>
</dbReference>
<dbReference type="InterPro" id="IPR001279">
    <property type="entry name" value="Metallo-B-lactamas"/>
</dbReference>
<dbReference type="Pfam" id="PF12706">
    <property type="entry name" value="Lactamase_B_2"/>
    <property type="match status" value="1"/>
</dbReference>
<keyword evidence="1" id="KW-0862">Zinc</keyword>
<accession>A0ABT6H3E7</accession>
<dbReference type="SUPFAM" id="SSF56281">
    <property type="entry name" value="Metallo-hydrolase/oxidoreductase"/>
    <property type="match status" value="1"/>
</dbReference>
<dbReference type="PANTHER" id="PTHR46018">
    <property type="entry name" value="ZINC PHOSPHODIESTERASE ELAC PROTEIN 1"/>
    <property type="match status" value="1"/>
</dbReference>
<name>A0ABT6H3E7_9BACI</name>
<keyword evidence="4" id="KW-1185">Reference proteome</keyword>
<evidence type="ECO:0000313" key="3">
    <source>
        <dbReference type="EMBL" id="MDG5753915.1"/>
    </source>
</evidence>
<comment type="caution">
    <text evidence="3">The sequence shown here is derived from an EMBL/GenBank/DDBJ whole genome shotgun (WGS) entry which is preliminary data.</text>
</comment>
<reference evidence="3 4" key="1">
    <citation type="submission" date="2023-04" db="EMBL/GenBank/DDBJ databases">
        <title>Ectobacillus antri isolated from activated sludge.</title>
        <authorList>
            <person name="Yan P."/>
            <person name="Liu X."/>
        </authorList>
    </citation>
    <scope>NUCLEOTIDE SEQUENCE [LARGE SCALE GENOMIC DNA]</scope>
    <source>
        <strain evidence="3 4">C18H</strain>
    </source>
</reference>
<evidence type="ECO:0000256" key="1">
    <source>
        <dbReference type="ARBA" id="ARBA00022833"/>
    </source>
</evidence>
<dbReference type="InterPro" id="IPR036866">
    <property type="entry name" value="RibonucZ/Hydroxyglut_hydro"/>
</dbReference>
<proteinExistence type="predicted"/>
<protein>
    <submittedName>
        <fullName evidence="3">MBL fold metallo-hydrolase</fullName>
    </submittedName>
</protein>
<dbReference type="Proteomes" id="UP001218246">
    <property type="component" value="Unassembled WGS sequence"/>
</dbReference>
<dbReference type="Gene3D" id="3.60.15.10">
    <property type="entry name" value="Ribonuclease Z/Hydroxyacylglutathione hydrolase-like"/>
    <property type="match status" value="1"/>
</dbReference>
<evidence type="ECO:0000259" key="2">
    <source>
        <dbReference type="SMART" id="SM00849"/>
    </source>
</evidence>
<dbReference type="PANTHER" id="PTHR46018:SF4">
    <property type="entry name" value="METALLO-HYDROLASE YHFI-RELATED"/>
    <property type="match status" value="1"/>
</dbReference>
<evidence type="ECO:0000313" key="4">
    <source>
        <dbReference type="Proteomes" id="UP001218246"/>
    </source>
</evidence>